<sequence length="411" mass="45212">MDKKAVLGILSHFRKALESKGTKIDKLILYGSYATGAYKEGSDIDVIVIAKNFSGKDYWERIDILSATIYEVFEPIEAVAMTPEEWEKKNRQLQITSKAAKLSMANAAMPQTEEKHSKPQIPPMMQTFRFAQNFATILLRGISQVFLLNNVITGVFFLSGVFYASWHMGVGTVIGALTGTLTALILKYSRNEINQGLYGYNSTLVCLAIFSFFGFTAPSIIAALLGSVLSTLITKVMRQRWKLPTYTAPFILSTWIVMFFIITFKIIPLQTAQFSHADGLEIIPAVSKGIGQVMFLEGVISGMLLFIGILVSSRIAAFYTLLGAVIGAVLAFLFSFPLNMINLGLFGFNGVLCGIALSREMWWKVIPAIAAIAVSVFMTCGIMNLGIIALTSPFVLSTWLVLWIGGKIKNK</sequence>
<evidence type="ECO:0000256" key="7">
    <source>
        <dbReference type="SAM" id="Phobius"/>
    </source>
</evidence>
<dbReference type="GO" id="GO:0005886">
    <property type="term" value="C:plasma membrane"/>
    <property type="evidence" value="ECO:0007669"/>
    <property type="project" value="UniProtKB-SubCell"/>
</dbReference>
<evidence type="ECO:0000256" key="5">
    <source>
        <dbReference type="ARBA" id="ARBA00022989"/>
    </source>
</evidence>
<dbReference type="InterPro" id="IPR043519">
    <property type="entry name" value="NT_sf"/>
</dbReference>
<feature type="transmembrane region" description="Helical" evidence="7">
    <location>
        <begin position="164"/>
        <end position="185"/>
    </location>
</feature>
<keyword evidence="3" id="KW-1003">Cell membrane</keyword>
<feature type="transmembrane region" description="Helical" evidence="7">
    <location>
        <begin position="289"/>
        <end position="309"/>
    </location>
</feature>
<dbReference type="InterPro" id="IPR002934">
    <property type="entry name" value="Polymerase_NTP_transf_dom"/>
</dbReference>
<dbReference type="CDD" id="cd05403">
    <property type="entry name" value="NT_KNTase_like"/>
    <property type="match status" value="1"/>
</dbReference>
<dbReference type="Proteomes" id="UP000034954">
    <property type="component" value="Unassembled WGS sequence"/>
</dbReference>
<comment type="caution">
    <text evidence="9">The sequence shown here is derived from an EMBL/GenBank/DDBJ whole genome shotgun (WGS) entry which is preliminary data.</text>
</comment>
<reference evidence="9 10" key="1">
    <citation type="journal article" date="2013" name="BMC Microbiol.">
        <title>Identification of the type II cytochrome c maturation pathway in anammox bacteria by comparative genomics.</title>
        <authorList>
            <person name="Ferousi C."/>
            <person name="Speth D.R."/>
            <person name="Reimann J."/>
            <person name="Op den Camp H.J."/>
            <person name="Allen J.W."/>
            <person name="Keltjens J.T."/>
            <person name="Jetten M.S."/>
        </authorList>
    </citation>
    <scope>NUCLEOTIDE SEQUENCE [LARGE SCALE GENOMIC DNA]</scope>
    <source>
        <strain evidence="9">RU1</strain>
    </source>
</reference>
<keyword evidence="4 7" id="KW-0812">Transmembrane</keyword>
<dbReference type="Gene3D" id="1.10.3430.10">
    <property type="entry name" value="Ammonium transporter AmtB like domains"/>
    <property type="match status" value="1"/>
</dbReference>
<dbReference type="EMBL" id="LAQJ01000066">
    <property type="protein sequence ID" value="KKO20782.1"/>
    <property type="molecule type" value="Genomic_DNA"/>
</dbReference>
<feature type="transmembrane region" description="Helical" evidence="7">
    <location>
        <begin position="316"/>
        <end position="334"/>
    </location>
</feature>
<evidence type="ECO:0000256" key="4">
    <source>
        <dbReference type="ARBA" id="ARBA00022692"/>
    </source>
</evidence>
<comment type="subcellular location">
    <subcellularLocation>
        <location evidence="1">Cell membrane</location>
        <topology evidence="1">Multi-pass membrane protein</topology>
    </subcellularLocation>
</comment>
<evidence type="ECO:0000256" key="1">
    <source>
        <dbReference type="ARBA" id="ARBA00004651"/>
    </source>
</evidence>
<keyword evidence="6 7" id="KW-0472">Membrane</keyword>
<evidence type="ECO:0000256" key="2">
    <source>
        <dbReference type="ARBA" id="ARBA00005914"/>
    </source>
</evidence>
<dbReference type="PANTHER" id="PTHR10464:SF4">
    <property type="entry name" value="UREA TRANSPORTER"/>
    <property type="match status" value="1"/>
</dbReference>
<protein>
    <submittedName>
        <fullName evidence="9">Urea transporter</fullName>
    </submittedName>
</protein>
<dbReference type="Pfam" id="PF03253">
    <property type="entry name" value="UT"/>
    <property type="match status" value="1"/>
</dbReference>
<comment type="similarity">
    <text evidence="2">Belongs to the urea transporter family.</text>
</comment>
<dbReference type="InterPro" id="IPR004937">
    <property type="entry name" value="Urea_transporter"/>
</dbReference>
<evidence type="ECO:0000256" key="3">
    <source>
        <dbReference type="ARBA" id="ARBA00022475"/>
    </source>
</evidence>
<proteinExistence type="inferred from homology"/>
<feature type="transmembrane region" description="Helical" evidence="7">
    <location>
        <begin position="134"/>
        <end position="158"/>
    </location>
</feature>
<accession>A0A0M2UY35</accession>
<evidence type="ECO:0000256" key="6">
    <source>
        <dbReference type="ARBA" id="ARBA00023136"/>
    </source>
</evidence>
<dbReference type="AlphaFoldDB" id="A0A0M2UY35"/>
<evidence type="ECO:0000313" key="10">
    <source>
        <dbReference type="Proteomes" id="UP000034954"/>
    </source>
</evidence>
<keyword evidence="5 7" id="KW-1133">Transmembrane helix</keyword>
<feature type="transmembrane region" description="Helical" evidence="7">
    <location>
        <begin position="340"/>
        <end position="357"/>
    </location>
</feature>
<dbReference type="Pfam" id="PF01909">
    <property type="entry name" value="NTP_transf_2"/>
    <property type="match status" value="1"/>
</dbReference>
<dbReference type="GO" id="GO:0016779">
    <property type="term" value="F:nucleotidyltransferase activity"/>
    <property type="evidence" value="ECO:0007669"/>
    <property type="project" value="InterPro"/>
</dbReference>
<feature type="domain" description="Polymerase nucleotidyl transferase" evidence="8">
    <location>
        <begin position="11"/>
        <end position="65"/>
    </location>
</feature>
<feature type="transmembrane region" description="Helical" evidence="7">
    <location>
        <begin position="249"/>
        <end position="269"/>
    </location>
</feature>
<evidence type="ECO:0000313" key="9">
    <source>
        <dbReference type="EMBL" id="KKO20782.1"/>
    </source>
</evidence>
<dbReference type="SUPFAM" id="SSF81301">
    <property type="entry name" value="Nucleotidyltransferase"/>
    <property type="match status" value="1"/>
</dbReference>
<dbReference type="PANTHER" id="PTHR10464">
    <property type="entry name" value="UREA TRANSPORTER"/>
    <property type="match status" value="1"/>
</dbReference>
<keyword evidence="10" id="KW-1185">Reference proteome</keyword>
<dbReference type="Gene3D" id="3.30.460.10">
    <property type="entry name" value="Beta Polymerase, domain 2"/>
    <property type="match status" value="1"/>
</dbReference>
<gene>
    <name evidence="9" type="ORF">BROFUL_00484</name>
</gene>
<organism evidence="9 10">
    <name type="scientific">Candidatus Brocadia fulgida</name>
    <dbReference type="NCBI Taxonomy" id="380242"/>
    <lineage>
        <taxon>Bacteria</taxon>
        <taxon>Pseudomonadati</taxon>
        <taxon>Planctomycetota</taxon>
        <taxon>Candidatus Brocadiia</taxon>
        <taxon>Candidatus Brocadiales</taxon>
        <taxon>Candidatus Brocadiaceae</taxon>
        <taxon>Candidatus Brocadia</taxon>
    </lineage>
</organism>
<dbReference type="InterPro" id="IPR029020">
    <property type="entry name" value="Ammonium/urea_transptr"/>
</dbReference>
<feature type="transmembrane region" description="Helical" evidence="7">
    <location>
        <begin position="385"/>
        <end position="405"/>
    </location>
</feature>
<dbReference type="GO" id="GO:0015204">
    <property type="term" value="F:urea transmembrane transporter activity"/>
    <property type="evidence" value="ECO:0007669"/>
    <property type="project" value="InterPro"/>
</dbReference>
<evidence type="ECO:0000259" key="8">
    <source>
        <dbReference type="Pfam" id="PF01909"/>
    </source>
</evidence>
<name>A0A0M2UY35_9BACT</name>